<dbReference type="RefSeq" id="WP_126813106.1">
    <property type="nucleotide sequence ID" value="NZ_NGKC01000004.1"/>
</dbReference>
<keyword evidence="2" id="KW-0456">Lyase</keyword>
<evidence type="ECO:0000256" key="1">
    <source>
        <dbReference type="ARBA" id="ARBA00022818"/>
    </source>
</evidence>
<evidence type="ECO:0000259" key="5">
    <source>
        <dbReference type="PROSITE" id="PS51149"/>
    </source>
</evidence>
<gene>
    <name evidence="7" type="ORF">CBF27_05250</name>
</gene>
<feature type="domain" description="Glycine radical" evidence="5">
    <location>
        <begin position="692"/>
        <end position="813"/>
    </location>
</feature>
<keyword evidence="7" id="KW-0808">Transferase</keyword>
<protein>
    <submittedName>
        <fullName evidence="7">Formate C-acetyltransferase/glycerol dehydratase family glycyl radical enzyme</fullName>
    </submittedName>
</protein>
<dbReference type="InterPro" id="IPR051215">
    <property type="entry name" value="GRE"/>
</dbReference>
<feature type="domain" description="PFL" evidence="6">
    <location>
        <begin position="22"/>
        <end position="685"/>
    </location>
</feature>
<dbReference type="PANTHER" id="PTHR43641:SF2">
    <property type="entry name" value="DEHYDRATASE YBIW-RELATED"/>
    <property type="match status" value="1"/>
</dbReference>
<dbReference type="InterPro" id="IPR001150">
    <property type="entry name" value="Gly_radical"/>
</dbReference>
<organism evidence="7 8">
    <name type="scientific">Vagococcus acidifermentans</name>
    <dbReference type="NCBI Taxonomy" id="564710"/>
    <lineage>
        <taxon>Bacteria</taxon>
        <taxon>Bacillati</taxon>
        <taxon>Bacillota</taxon>
        <taxon>Bacilli</taxon>
        <taxon>Lactobacillales</taxon>
        <taxon>Enterococcaceae</taxon>
        <taxon>Vagococcus</taxon>
    </lineage>
</organism>
<reference evidence="7 8" key="1">
    <citation type="submission" date="2017-05" db="EMBL/GenBank/DDBJ databases">
        <title>Vagococcus spp. assemblies.</title>
        <authorList>
            <person name="Gulvik C.A."/>
        </authorList>
    </citation>
    <scope>NUCLEOTIDE SEQUENCE [LARGE SCALE GENOMIC DNA]</scope>
    <source>
        <strain evidence="7 8">LMG 24798</strain>
    </source>
</reference>
<dbReference type="PROSITE" id="PS51149">
    <property type="entry name" value="GLY_RADICAL_2"/>
    <property type="match status" value="1"/>
</dbReference>
<dbReference type="GO" id="GO:0016740">
    <property type="term" value="F:transferase activity"/>
    <property type="evidence" value="ECO:0007669"/>
    <property type="project" value="UniProtKB-KW"/>
</dbReference>
<evidence type="ECO:0000313" key="7">
    <source>
        <dbReference type="EMBL" id="RSU12945.1"/>
    </source>
</evidence>
<dbReference type="NCBIfam" id="TIGR01774">
    <property type="entry name" value="PFL2-3"/>
    <property type="match status" value="1"/>
</dbReference>
<dbReference type="Proteomes" id="UP000286773">
    <property type="component" value="Unassembled WGS sequence"/>
</dbReference>
<evidence type="ECO:0000256" key="2">
    <source>
        <dbReference type="ARBA" id="ARBA00023239"/>
    </source>
</evidence>
<keyword evidence="8" id="KW-1185">Reference proteome</keyword>
<dbReference type="Pfam" id="PF02901">
    <property type="entry name" value="PFL-like"/>
    <property type="match status" value="1"/>
</dbReference>
<dbReference type="OrthoDB" id="9803969at2"/>
<dbReference type="InterPro" id="IPR019777">
    <property type="entry name" value="Form_AcTrfase_GR_CS"/>
</dbReference>
<dbReference type="Pfam" id="PF01228">
    <property type="entry name" value="Gly_radical"/>
    <property type="match status" value="1"/>
</dbReference>
<dbReference type="GO" id="GO:0016829">
    <property type="term" value="F:lyase activity"/>
    <property type="evidence" value="ECO:0007669"/>
    <property type="project" value="UniProtKB-KW"/>
</dbReference>
<dbReference type="SUPFAM" id="SSF51998">
    <property type="entry name" value="PFL-like glycyl radical enzymes"/>
    <property type="match status" value="1"/>
</dbReference>
<dbReference type="AlphaFoldDB" id="A0A430AY31"/>
<comment type="caution">
    <text evidence="7">The sequence shown here is derived from an EMBL/GenBank/DDBJ whole genome shotgun (WGS) entry which is preliminary data.</text>
</comment>
<dbReference type="PROSITE" id="PS51554">
    <property type="entry name" value="PFL"/>
    <property type="match status" value="1"/>
</dbReference>
<dbReference type="GO" id="GO:0005829">
    <property type="term" value="C:cytosol"/>
    <property type="evidence" value="ECO:0007669"/>
    <property type="project" value="TreeGrafter"/>
</dbReference>
<evidence type="ECO:0000256" key="3">
    <source>
        <dbReference type="PIRSR" id="PIRSR000379-2"/>
    </source>
</evidence>
<feature type="modified residue" description="Glycine radical" evidence="3 4">
    <location>
        <position position="789"/>
    </location>
</feature>
<keyword evidence="1 3" id="KW-0556">Organic radical</keyword>
<dbReference type="PROSITE" id="PS00850">
    <property type="entry name" value="GLY_RADICAL_1"/>
    <property type="match status" value="1"/>
</dbReference>
<dbReference type="PANTHER" id="PTHR43641">
    <property type="entry name" value="FORMATE ACETYLTRANSFERASE 3-RELATED"/>
    <property type="match status" value="1"/>
</dbReference>
<evidence type="ECO:0000259" key="6">
    <source>
        <dbReference type="PROSITE" id="PS51554"/>
    </source>
</evidence>
<proteinExistence type="predicted"/>
<dbReference type="EMBL" id="NGKC01000004">
    <property type="protein sequence ID" value="RSU12945.1"/>
    <property type="molecule type" value="Genomic_DNA"/>
</dbReference>
<dbReference type="FunFam" id="3.20.70.20:FF:000008">
    <property type="entry name" value="Hypothetical formate acetyltransferase 3"/>
    <property type="match status" value="1"/>
</dbReference>
<evidence type="ECO:0000256" key="4">
    <source>
        <dbReference type="PROSITE-ProRule" id="PRU00493"/>
    </source>
</evidence>
<dbReference type="InterPro" id="IPR004184">
    <property type="entry name" value="PFL_dom"/>
</dbReference>
<dbReference type="InterPro" id="IPR010098">
    <property type="entry name" value="PFL2/GDeHydtase_fam"/>
</dbReference>
<name>A0A430AY31_9ENTE</name>
<dbReference type="CDD" id="cd01677">
    <property type="entry name" value="PFL2_DhaB_BssA"/>
    <property type="match status" value="1"/>
</dbReference>
<sequence length="813" mass="91577">MSIQVKENERAVNQSYFGHLTNRMNEYRESVLNKKPYICAERALLATEAYQEYQNQPSVMKRALMLKNILEKMSIYIEDETLIVGNQAASNKDAPIFPEYTLEFVLDELDLFEKRDGDVFYITEQTKEDLRSIAPFWENNNLRAKAGALLPEEVSVFMETGFFGMEGKMNSGDAHLAVNYQKMLSVGLQGYEERTLQAKAALDLTVLENIDKYHFYNAVLIVIDAVKTFANRFAELAKEKAETAAPERKAELLEISRICAKVPYEPAETFHEAIQAVWFIQLILQIESNGHSLSYGRFDQYMYPYLQADLAAGRLTEDQAVELLTNLWIKTLTINKVRSQAHTFSSAGSPLYQNVTIGGQTRDKKDAVNKLSYLVLRSVAQTKLPQPNLTVRYHSGLDDRFMNECIEVMKLGFGMPAFNNDEIIIPSFISYGVLEDDAYDYSAIGCVETAVPGKWGYRCTGMSYMNFPKILLIAMNDGIDPVSGKRFVTGHGHFKDMTTFEELQDAWDKTVRELTRMSVIVENAIDLGLEREVPDILCSALTDDCIGRGKTLKEGGAVYDFISGLQVGIANLADSLAAIKKLVYEEGKITPEELWDALMTDYSSERGREIQQMIIHDVPKYGNDNDYVDQLVVEAYDSYIDEVKKYPNTRFGRGPIGGIRYSGTSSISANVGQGKGTMATPDGRNAWVPLAEGCSPSHNMDQNGPTSVLKSVSKLRTEEITGGVLLNQKVNPQTLAKEEDKQKLIMMLRAFFNKLHGYHIQYNVVSRETLIDAQKHPEKHRDLIVRVAGYSAFFNVLSKATQDDIIERTEHTI</sequence>
<evidence type="ECO:0000313" key="8">
    <source>
        <dbReference type="Proteomes" id="UP000286773"/>
    </source>
</evidence>
<accession>A0A430AY31</accession>
<dbReference type="Gene3D" id="3.20.70.20">
    <property type="match status" value="1"/>
</dbReference>